<dbReference type="EMBL" id="LJIG01009693">
    <property type="protein sequence ID" value="KRT82569.1"/>
    <property type="molecule type" value="Genomic_DNA"/>
</dbReference>
<feature type="domain" description="ENPP1-3/EXOG-like endonuclease/phosphodiesterase" evidence="6">
    <location>
        <begin position="136"/>
        <end position="358"/>
    </location>
</feature>
<feature type="chain" id="PRO_5006668385" description="DNA/RNA non-specific endonuclease domain-containing protein" evidence="5">
    <location>
        <begin position="21"/>
        <end position="390"/>
    </location>
</feature>
<evidence type="ECO:0000256" key="5">
    <source>
        <dbReference type="SAM" id="SignalP"/>
    </source>
</evidence>
<dbReference type="SMART" id="SM00892">
    <property type="entry name" value="Endonuclease_NS"/>
    <property type="match status" value="1"/>
</dbReference>
<evidence type="ECO:0000259" key="6">
    <source>
        <dbReference type="SMART" id="SM00477"/>
    </source>
</evidence>
<dbReference type="InterPro" id="IPR044929">
    <property type="entry name" value="DNA/RNA_non-sp_Endonuclease_sf"/>
</dbReference>
<dbReference type="GO" id="GO:0005743">
    <property type="term" value="C:mitochondrial inner membrane"/>
    <property type="evidence" value="ECO:0007669"/>
    <property type="project" value="TreeGrafter"/>
</dbReference>
<reference evidence="8 9" key="1">
    <citation type="submission" date="2015-09" db="EMBL/GenBank/DDBJ databases">
        <title>Draft genome of the scarab beetle Oryctes borbonicus.</title>
        <authorList>
            <person name="Meyer J.M."/>
            <person name="Markov G.V."/>
            <person name="Baskaran P."/>
            <person name="Herrmann M."/>
            <person name="Sommer R.J."/>
            <person name="Roedelsperger C."/>
        </authorList>
    </citation>
    <scope>NUCLEOTIDE SEQUENCE [LARGE SCALE GENOMIC DNA]</scope>
    <source>
        <strain evidence="8">OB123</strain>
        <tissue evidence="8">Whole animal</tissue>
    </source>
</reference>
<dbReference type="PANTHER" id="PTHR13966">
    <property type="entry name" value="ENDONUCLEASE RELATED"/>
    <property type="match status" value="1"/>
</dbReference>
<evidence type="ECO:0000259" key="7">
    <source>
        <dbReference type="SMART" id="SM00892"/>
    </source>
</evidence>
<dbReference type="Pfam" id="PF01223">
    <property type="entry name" value="Endonuclease_NS"/>
    <property type="match status" value="1"/>
</dbReference>
<dbReference type="OrthoDB" id="8194122at2759"/>
<dbReference type="Gene3D" id="3.40.570.10">
    <property type="entry name" value="Extracellular Endonuclease, subunit A"/>
    <property type="match status" value="1"/>
</dbReference>
<dbReference type="InterPro" id="IPR044925">
    <property type="entry name" value="His-Me_finger_sf"/>
</dbReference>
<dbReference type="SMART" id="SM00477">
    <property type="entry name" value="NUC"/>
    <property type="match status" value="1"/>
</dbReference>
<evidence type="ECO:0000313" key="9">
    <source>
        <dbReference type="Proteomes" id="UP000051574"/>
    </source>
</evidence>
<name>A0A0T6B5D5_9SCAR</name>
<dbReference type="SUPFAM" id="SSF54060">
    <property type="entry name" value="His-Me finger endonucleases"/>
    <property type="match status" value="1"/>
</dbReference>
<dbReference type="InterPro" id="IPR020821">
    <property type="entry name" value="ENPP1-3/EXOG-like_nuc-like"/>
</dbReference>
<dbReference type="PANTHER" id="PTHR13966:SF19">
    <property type="entry name" value="NUCLEASE EXOG, MITOCHONDRIAL"/>
    <property type="match status" value="1"/>
</dbReference>
<dbReference type="AlphaFoldDB" id="A0A0T6B5D5"/>
<dbReference type="InterPro" id="IPR040255">
    <property type="entry name" value="Non-specific_endonuclease"/>
</dbReference>
<evidence type="ECO:0000256" key="1">
    <source>
        <dbReference type="ARBA" id="ARBA00010052"/>
    </source>
</evidence>
<dbReference type="GO" id="GO:0003676">
    <property type="term" value="F:nucleic acid binding"/>
    <property type="evidence" value="ECO:0007669"/>
    <property type="project" value="InterPro"/>
</dbReference>
<evidence type="ECO:0000313" key="8">
    <source>
        <dbReference type="EMBL" id="KRT82569.1"/>
    </source>
</evidence>
<keyword evidence="4" id="KW-0479">Metal-binding</keyword>
<dbReference type="GO" id="GO:0005634">
    <property type="term" value="C:nucleus"/>
    <property type="evidence" value="ECO:0007669"/>
    <property type="project" value="TreeGrafter"/>
</dbReference>
<evidence type="ECO:0000256" key="4">
    <source>
        <dbReference type="PIRSR" id="PIRSR640255-2"/>
    </source>
</evidence>
<accession>A0A0T6B5D5</accession>
<feature type="domain" description="DNA/RNA non-specific endonuclease/pyrophosphatase/phosphodiesterase" evidence="7">
    <location>
        <begin position="129"/>
        <end position="371"/>
    </location>
</feature>
<organism evidence="8 9">
    <name type="scientific">Oryctes borbonicus</name>
    <dbReference type="NCBI Taxonomy" id="1629725"/>
    <lineage>
        <taxon>Eukaryota</taxon>
        <taxon>Metazoa</taxon>
        <taxon>Ecdysozoa</taxon>
        <taxon>Arthropoda</taxon>
        <taxon>Hexapoda</taxon>
        <taxon>Insecta</taxon>
        <taxon>Pterygota</taxon>
        <taxon>Neoptera</taxon>
        <taxon>Endopterygota</taxon>
        <taxon>Coleoptera</taxon>
        <taxon>Polyphaga</taxon>
        <taxon>Scarabaeiformia</taxon>
        <taxon>Scarabaeidae</taxon>
        <taxon>Dynastinae</taxon>
        <taxon>Oryctes</taxon>
    </lineage>
</organism>
<keyword evidence="9" id="KW-1185">Reference proteome</keyword>
<evidence type="ECO:0008006" key="10">
    <source>
        <dbReference type="Google" id="ProtNLM"/>
    </source>
</evidence>
<dbReference type="GO" id="GO:0046872">
    <property type="term" value="F:metal ion binding"/>
    <property type="evidence" value="ECO:0007669"/>
    <property type="project" value="UniProtKB-KW"/>
</dbReference>
<keyword evidence="3" id="KW-0255">Endonuclease</keyword>
<proteinExistence type="inferred from homology"/>
<dbReference type="InterPro" id="IPR001604">
    <property type="entry name" value="Endo_G_ENPP1-like_dom"/>
</dbReference>
<evidence type="ECO:0000256" key="2">
    <source>
        <dbReference type="ARBA" id="ARBA00022722"/>
    </source>
</evidence>
<keyword evidence="2" id="KW-0540">Nuclease</keyword>
<comment type="similarity">
    <text evidence="1">Belongs to the DNA/RNA non-specific endonuclease family.</text>
</comment>
<dbReference type="GO" id="GO:0004521">
    <property type="term" value="F:RNA endonuclease activity"/>
    <property type="evidence" value="ECO:0007669"/>
    <property type="project" value="TreeGrafter"/>
</dbReference>
<dbReference type="GO" id="GO:0000014">
    <property type="term" value="F:single-stranded DNA endodeoxyribonuclease activity"/>
    <property type="evidence" value="ECO:0007669"/>
    <property type="project" value="TreeGrafter"/>
</dbReference>
<sequence length="390" mass="44141">MLILVLGIFAKILSWNSADGRCYMSPSDEVLLIDASKKKPEILMPVPRTTFVLLRDKDSVEIYCPRRNDEAEITGAICRYGTLLNNNLGPLDSVWCAKSPEIDVQYTGENCSENQEKFQIGFPYKENEFLHVIENCFSNETRISRYTISTISKAINGNLTLDNRSKCETANSFDDIPDLNQLYGKEVQRNTINKQLGFNYNSSKYINDTHYLRQGYLTPRADFIYKSQQDAASQCLNVVPQWKILNEGNWKILESNLRDLASSRGIDLGIYTGTSGILSFPHNETGELTELYLNVDGTKKVIPIPKYIWKIAFDDVSQRSIAFVAVNNPYLDNLEDVTICTNICHVLSYITFNSSDYIRNGYVYCCAVQDLPNTILIPEYELIGGIGLLA</sequence>
<keyword evidence="5" id="KW-0732">Signal</keyword>
<gene>
    <name evidence="8" type="ORF">AMK59_3204</name>
</gene>
<feature type="signal peptide" evidence="5">
    <location>
        <begin position="1"/>
        <end position="20"/>
    </location>
</feature>
<dbReference type="GO" id="GO:0006309">
    <property type="term" value="P:apoptotic DNA fragmentation"/>
    <property type="evidence" value="ECO:0007669"/>
    <property type="project" value="TreeGrafter"/>
</dbReference>
<evidence type="ECO:0000256" key="3">
    <source>
        <dbReference type="ARBA" id="ARBA00022759"/>
    </source>
</evidence>
<keyword evidence="3" id="KW-0378">Hydrolase</keyword>
<dbReference type="Proteomes" id="UP000051574">
    <property type="component" value="Unassembled WGS sequence"/>
</dbReference>
<protein>
    <recommendedName>
        <fullName evidence="10">DNA/RNA non-specific endonuclease domain-containing protein</fullName>
    </recommendedName>
</protein>
<feature type="binding site" evidence="4">
    <location>
        <position position="246"/>
    </location>
    <ligand>
        <name>Mg(2+)</name>
        <dbReference type="ChEBI" id="CHEBI:18420"/>
        <note>catalytic</note>
    </ligand>
</feature>
<comment type="caution">
    <text evidence="8">The sequence shown here is derived from an EMBL/GenBank/DDBJ whole genome shotgun (WGS) entry which is preliminary data.</text>
</comment>